<comment type="caution">
    <text evidence="1">The sequence shown here is derived from an EMBL/GenBank/DDBJ whole genome shotgun (WGS) entry which is preliminary data.</text>
</comment>
<evidence type="ECO:0000313" key="2">
    <source>
        <dbReference type="Proteomes" id="UP000247417"/>
    </source>
</evidence>
<evidence type="ECO:0008006" key="3">
    <source>
        <dbReference type="Google" id="ProtNLM"/>
    </source>
</evidence>
<gene>
    <name evidence="1" type="ORF">CFR80_14805</name>
</gene>
<organism evidence="1 2">
    <name type="scientific">Komagataeibacter oboediens</name>
    <dbReference type="NCBI Taxonomy" id="65958"/>
    <lineage>
        <taxon>Bacteria</taxon>
        <taxon>Pseudomonadati</taxon>
        <taxon>Pseudomonadota</taxon>
        <taxon>Alphaproteobacteria</taxon>
        <taxon>Acetobacterales</taxon>
        <taxon>Acetobacteraceae</taxon>
        <taxon>Komagataeibacter</taxon>
    </lineage>
</organism>
<evidence type="ECO:0000313" key="1">
    <source>
        <dbReference type="EMBL" id="PYD79763.1"/>
    </source>
</evidence>
<dbReference type="AlphaFoldDB" id="A0A318R265"/>
<dbReference type="InterPro" id="IPR026325">
    <property type="entry name" value="DUF932"/>
</dbReference>
<sequence>MKAAPSVFAHDKHESRSERYTYIPTIDVVNGLRAEGFMPVHVSQGRSRIPGKANFTKHLIRFRRQGQGPTYTHLGELFPELILMNSHDGTSAYKIMAGMMRLRCFNGMIVLDKNLEEVRVPHKGNVTEKVIEGSYRVMDASQEALRVADHWSGVSLSRDEQMVLAEATHMLRFDEDNTTGQAIQPKQFLAPWRKEDRGDDLWHVANRLQENTMKGGLHGFRWDEKARRHRRVTTREVKSVETDVKVNRAIWHLSQRMAELKGAA</sequence>
<accession>A0A318R265</accession>
<reference evidence="1 2" key="1">
    <citation type="submission" date="2017-07" db="EMBL/GenBank/DDBJ databases">
        <title>A draft genome sequence of Komagataeibacter oboediens LMG 18849.</title>
        <authorList>
            <person name="Skraban J."/>
            <person name="Cleenwerck I."/>
            <person name="Vandamme P."/>
            <person name="Trcek J."/>
        </authorList>
    </citation>
    <scope>NUCLEOTIDE SEQUENCE [LARGE SCALE GENOMIC DNA]</scope>
    <source>
        <strain evidence="1 2">LMG 18849</strain>
    </source>
</reference>
<dbReference type="EMBL" id="NKTX01000066">
    <property type="protein sequence ID" value="PYD79763.1"/>
    <property type="molecule type" value="Genomic_DNA"/>
</dbReference>
<dbReference type="Pfam" id="PF06067">
    <property type="entry name" value="DUF932"/>
    <property type="match status" value="1"/>
</dbReference>
<proteinExistence type="predicted"/>
<name>A0A318R265_9PROT</name>
<dbReference type="Proteomes" id="UP000247417">
    <property type="component" value="Unassembled WGS sequence"/>
</dbReference>
<protein>
    <recommendedName>
        <fullName evidence="3">DUF945 domain-containing protein</fullName>
    </recommendedName>
</protein>